<proteinExistence type="predicted"/>
<accession>A0A2Z5ZCB5</accession>
<evidence type="ECO:0000313" key="1">
    <source>
        <dbReference type="EMBL" id="BBC78289.1"/>
    </source>
</evidence>
<organism evidence="1 2">
    <name type="scientific">Escherichia phage EcS1</name>
    <dbReference type="NCBI Taxonomy" id="2083276"/>
    <lineage>
        <taxon>Viruses</taxon>
        <taxon>Duplodnaviria</taxon>
        <taxon>Heunggongvirae</taxon>
        <taxon>Uroviricota</taxon>
        <taxon>Caudoviricetes</taxon>
        <taxon>Pantevenvirales</taxon>
        <taxon>Straboviridae</taxon>
        <taxon>Tevenvirinae</taxon>
        <taxon>Kagamiyamavirus</taxon>
        <taxon>Kagamiyamavirus ecs1</taxon>
    </lineage>
</organism>
<dbReference type="Proteomes" id="UP000250157">
    <property type="component" value="Segment"/>
</dbReference>
<sequence>MNDKLKDLFAAYELKAKLHGQRQTQVAMSLIDDKCAYESAKELKAAREALYKELSYDWS</sequence>
<evidence type="ECO:0000313" key="2">
    <source>
        <dbReference type="Proteomes" id="UP000250157"/>
    </source>
</evidence>
<name>A0A2Z5ZCB5_9CAUD</name>
<keyword evidence="2" id="KW-1185">Reference proteome</keyword>
<dbReference type="KEGG" id="vg:65108428"/>
<dbReference type="RefSeq" id="YP_010090936.1">
    <property type="nucleotide sequence ID" value="NC_055721.1"/>
</dbReference>
<dbReference type="EMBL" id="LC371242">
    <property type="protein sequence ID" value="BBC78289.1"/>
    <property type="molecule type" value="Genomic_DNA"/>
</dbReference>
<reference evidence="1 2" key="1">
    <citation type="submission" date="2018-02" db="EMBL/GenBank/DDBJ databases">
        <title>Full genome sequencing of a novel polyvalent bacteriophage as one of T4-Family member.</title>
        <authorList>
            <person name="Kawasaki T."/>
            <person name="Saad A.M."/>
            <person name="Yamada T."/>
        </authorList>
    </citation>
    <scope>NUCLEOTIDE SEQUENCE [LARGE SCALE GENOMIC DNA]</scope>
    <source>
        <strain evidence="1 2">EcS1</strain>
    </source>
</reference>
<dbReference type="GeneID" id="65108428"/>
<protein>
    <submittedName>
        <fullName evidence="1">Uncharacterized protein</fullName>
    </submittedName>
</protein>